<proteinExistence type="predicted"/>
<keyword evidence="3" id="KW-0067">ATP-binding</keyword>
<dbReference type="Pfam" id="PF02682">
    <property type="entry name" value="CT_C_D"/>
    <property type="match status" value="1"/>
</dbReference>
<dbReference type="RefSeq" id="WP_038019150.1">
    <property type="nucleotide sequence ID" value="NZ_JPKR02000004.1"/>
</dbReference>
<organism evidence="5 6">
    <name type="scientific">Tatumella morbirosei</name>
    <dbReference type="NCBI Taxonomy" id="642227"/>
    <lineage>
        <taxon>Bacteria</taxon>
        <taxon>Pseudomonadati</taxon>
        <taxon>Pseudomonadota</taxon>
        <taxon>Gammaproteobacteria</taxon>
        <taxon>Enterobacterales</taxon>
        <taxon>Erwiniaceae</taxon>
        <taxon>Tatumella</taxon>
    </lineage>
</organism>
<dbReference type="InterPro" id="IPR003833">
    <property type="entry name" value="CT_C_D"/>
</dbReference>
<evidence type="ECO:0000259" key="4">
    <source>
        <dbReference type="SMART" id="SM00796"/>
    </source>
</evidence>
<dbReference type="SUPFAM" id="SSF160467">
    <property type="entry name" value="PH0987 N-terminal domain-like"/>
    <property type="match status" value="1"/>
</dbReference>
<evidence type="ECO:0000256" key="1">
    <source>
        <dbReference type="ARBA" id="ARBA00022741"/>
    </source>
</evidence>
<comment type="caution">
    <text evidence="5">The sequence shown here is derived from an EMBL/GenBank/DDBJ whole genome shotgun (WGS) entry which is preliminary data.</text>
</comment>
<dbReference type="GO" id="GO:0016787">
    <property type="term" value="F:hydrolase activity"/>
    <property type="evidence" value="ECO:0007669"/>
    <property type="project" value="UniProtKB-KW"/>
</dbReference>
<protein>
    <recommendedName>
        <fullName evidence="4">Carboxyltransferase domain-containing protein</fullName>
    </recommendedName>
</protein>
<keyword evidence="6" id="KW-1185">Reference proteome</keyword>
<dbReference type="PANTHER" id="PTHR34698:SF2">
    <property type="entry name" value="5-OXOPROLINASE SUBUNIT B"/>
    <property type="match status" value="1"/>
</dbReference>
<evidence type="ECO:0000313" key="5">
    <source>
        <dbReference type="EMBL" id="KGD75375.1"/>
    </source>
</evidence>
<dbReference type="InterPro" id="IPR029000">
    <property type="entry name" value="Cyclophilin-like_dom_sf"/>
</dbReference>
<dbReference type="Gene3D" id="3.30.1360.40">
    <property type="match status" value="1"/>
</dbReference>
<evidence type="ECO:0000256" key="2">
    <source>
        <dbReference type="ARBA" id="ARBA00022801"/>
    </source>
</evidence>
<keyword evidence="1" id="KW-0547">Nucleotide-binding</keyword>
<reference evidence="5" key="1">
    <citation type="submission" date="2014-12" db="EMBL/GenBank/DDBJ databases">
        <title>The draft genome of the Tatumella morbirosei type strain, LMG23360T isolated from pineapple rot.</title>
        <authorList>
            <person name="Smits T.H."/>
            <person name="Palmer M."/>
            <person name="Venter S.N."/>
            <person name="Duffy B."/>
            <person name="Steenkamp E.T."/>
            <person name="Chan W.Y."/>
            <person name="Coutinho T.A."/>
            <person name="Coetzee M.P."/>
            <person name="De Maayer P."/>
        </authorList>
    </citation>
    <scope>NUCLEOTIDE SEQUENCE [LARGE SCALE GENOMIC DNA]</scope>
    <source>
        <strain evidence="5">LMG 23360</strain>
    </source>
</reference>
<dbReference type="SUPFAM" id="SSF50891">
    <property type="entry name" value="Cyclophilin-like"/>
    <property type="match status" value="1"/>
</dbReference>
<dbReference type="eggNOG" id="COG2049">
    <property type="taxonomic scope" value="Bacteria"/>
</dbReference>
<feature type="domain" description="Carboxyltransferase" evidence="4">
    <location>
        <begin position="4"/>
        <end position="202"/>
    </location>
</feature>
<dbReference type="NCBIfam" id="TIGR00370">
    <property type="entry name" value="5-oxoprolinase subunit PxpB"/>
    <property type="match status" value="1"/>
</dbReference>
<dbReference type="AlphaFoldDB" id="A0A095VL57"/>
<evidence type="ECO:0000256" key="3">
    <source>
        <dbReference type="ARBA" id="ARBA00022840"/>
    </source>
</evidence>
<evidence type="ECO:0000313" key="6">
    <source>
        <dbReference type="Proteomes" id="UP000029577"/>
    </source>
</evidence>
<keyword evidence="2" id="KW-0378">Hydrolase</keyword>
<gene>
    <name evidence="5" type="ORF">HA49_09200</name>
</gene>
<dbReference type="PANTHER" id="PTHR34698">
    <property type="entry name" value="5-OXOPROLINASE SUBUNIT B"/>
    <property type="match status" value="1"/>
</dbReference>
<name>A0A095VL57_9GAMM</name>
<sequence length="218" mass="23879">MQQIRFYMLGEQAAVLELSPPVSLEAQQRIWGLARHLSSLEKVREVVPGMNNLTVIFQNIPDDVSALLLQLNSWWEDSEVEVPPSRTVDIPVVYGKEAGPDLQEVARHCQLSASQVVELHSSALYTVYCIGFQPGFPYLAGLDPKIHCPRRAEPRVAVAAGSVGIGGSQTGIYPLVAPGGWQLIGRTTVSLFMPQRTPPVLLAPGDRVRFVPKKEGQC</sequence>
<dbReference type="InterPro" id="IPR010016">
    <property type="entry name" value="PxpB"/>
</dbReference>
<dbReference type="STRING" id="642227.HA49_09200"/>
<dbReference type="OrthoDB" id="9778567at2"/>
<dbReference type="GO" id="GO:0005524">
    <property type="term" value="F:ATP binding"/>
    <property type="evidence" value="ECO:0007669"/>
    <property type="project" value="UniProtKB-KW"/>
</dbReference>
<accession>A0A095VL57</accession>
<dbReference type="SMART" id="SM00796">
    <property type="entry name" value="AHS1"/>
    <property type="match status" value="1"/>
</dbReference>
<dbReference type="Proteomes" id="UP000029577">
    <property type="component" value="Unassembled WGS sequence"/>
</dbReference>
<dbReference type="Gene3D" id="2.40.100.10">
    <property type="entry name" value="Cyclophilin-like"/>
    <property type="match status" value="1"/>
</dbReference>
<dbReference type="EMBL" id="JPKR02000004">
    <property type="protein sequence ID" value="KGD75375.1"/>
    <property type="molecule type" value="Genomic_DNA"/>
</dbReference>